<feature type="domain" description="NUDE" evidence="9">
    <location>
        <begin position="155"/>
        <end position="231"/>
    </location>
</feature>
<evidence type="ECO:0000256" key="1">
    <source>
        <dbReference type="ARBA" id="ARBA00004186"/>
    </source>
</evidence>
<dbReference type="GO" id="GO:0016477">
    <property type="term" value="P:cell migration"/>
    <property type="evidence" value="ECO:0007669"/>
    <property type="project" value="TreeGrafter"/>
</dbReference>
<comment type="similarity">
    <text evidence="3">Belongs to the nudE family.</text>
</comment>
<name>A0A653CT68_CALMS</name>
<dbReference type="Proteomes" id="UP000410492">
    <property type="component" value="Unassembled WGS sequence"/>
</dbReference>
<dbReference type="GO" id="GO:0047496">
    <property type="term" value="P:vesicle transport along microtubule"/>
    <property type="evidence" value="ECO:0007669"/>
    <property type="project" value="TreeGrafter"/>
</dbReference>
<dbReference type="GO" id="GO:0051642">
    <property type="term" value="P:centrosome localization"/>
    <property type="evidence" value="ECO:0007669"/>
    <property type="project" value="TreeGrafter"/>
</dbReference>
<keyword evidence="7" id="KW-0206">Cytoskeleton</keyword>
<evidence type="ECO:0000256" key="3">
    <source>
        <dbReference type="ARBA" id="ARBA00007429"/>
    </source>
</evidence>
<gene>
    <name evidence="10" type="ORF">CALMAC_LOCUS11675</name>
</gene>
<evidence type="ECO:0000313" key="11">
    <source>
        <dbReference type="Proteomes" id="UP000410492"/>
    </source>
</evidence>
<proteinExistence type="inferred from homology"/>
<dbReference type="GO" id="GO:0005874">
    <property type="term" value="C:microtubule"/>
    <property type="evidence" value="ECO:0007669"/>
    <property type="project" value="UniProtKB-KW"/>
</dbReference>
<dbReference type="Gene3D" id="6.10.250.1080">
    <property type="match status" value="1"/>
</dbReference>
<evidence type="ECO:0000313" key="10">
    <source>
        <dbReference type="EMBL" id="VEN51121.1"/>
    </source>
</evidence>
<evidence type="ECO:0000256" key="2">
    <source>
        <dbReference type="ARBA" id="ARBA00004300"/>
    </source>
</evidence>
<dbReference type="GO" id="GO:0005819">
    <property type="term" value="C:spindle"/>
    <property type="evidence" value="ECO:0007669"/>
    <property type="project" value="UniProtKB-SubCell"/>
</dbReference>
<keyword evidence="6 8" id="KW-0175">Coiled coil</keyword>
<dbReference type="PANTHER" id="PTHR10921:SF1">
    <property type="entry name" value="NUCLEAR DISTRIBUTION PROTEIN NUDE HOMOLOG"/>
    <property type="match status" value="1"/>
</dbReference>
<evidence type="ECO:0000256" key="6">
    <source>
        <dbReference type="ARBA" id="ARBA00023054"/>
    </source>
</evidence>
<dbReference type="GO" id="GO:0007100">
    <property type="term" value="P:mitotic centrosome separation"/>
    <property type="evidence" value="ECO:0007669"/>
    <property type="project" value="TreeGrafter"/>
</dbReference>
<dbReference type="GO" id="GO:0007059">
    <property type="term" value="P:chromosome segregation"/>
    <property type="evidence" value="ECO:0007669"/>
    <property type="project" value="TreeGrafter"/>
</dbReference>
<dbReference type="InterPro" id="IPR033494">
    <property type="entry name" value="NUDE"/>
</dbReference>
<keyword evidence="11" id="KW-1185">Reference proteome</keyword>
<dbReference type="GO" id="GO:0005871">
    <property type="term" value="C:kinesin complex"/>
    <property type="evidence" value="ECO:0007669"/>
    <property type="project" value="TreeGrafter"/>
</dbReference>
<dbReference type="GO" id="GO:0007020">
    <property type="term" value="P:microtubule nucleation"/>
    <property type="evidence" value="ECO:0007669"/>
    <property type="project" value="TreeGrafter"/>
</dbReference>
<evidence type="ECO:0000259" key="9">
    <source>
        <dbReference type="Pfam" id="PF04880"/>
    </source>
</evidence>
<evidence type="ECO:0000256" key="5">
    <source>
        <dbReference type="ARBA" id="ARBA00022701"/>
    </source>
</evidence>
<dbReference type="GO" id="GO:0000776">
    <property type="term" value="C:kinetochore"/>
    <property type="evidence" value="ECO:0007669"/>
    <property type="project" value="TreeGrafter"/>
</dbReference>
<organism evidence="10 11">
    <name type="scientific">Callosobruchus maculatus</name>
    <name type="common">Southern cowpea weevil</name>
    <name type="synonym">Pulse bruchid</name>
    <dbReference type="NCBI Taxonomy" id="64391"/>
    <lineage>
        <taxon>Eukaryota</taxon>
        <taxon>Metazoa</taxon>
        <taxon>Ecdysozoa</taxon>
        <taxon>Arthropoda</taxon>
        <taxon>Hexapoda</taxon>
        <taxon>Insecta</taxon>
        <taxon>Pterygota</taxon>
        <taxon>Neoptera</taxon>
        <taxon>Endopterygota</taxon>
        <taxon>Coleoptera</taxon>
        <taxon>Polyphaga</taxon>
        <taxon>Cucujiformia</taxon>
        <taxon>Chrysomeloidea</taxon>
        <taxon>Chrysomelidae</taxon>
        <taxon>Bruchinae</taxon>
        <taxon>Bruchini</taxon>
        <taxon>Callosobruchus</taxon>
    </lineage>
</organism>
<evidence type="ECO:0000256" key="8">
    <source>
        <dbReference type="SAM" id="Coils"/>
    </source>
</evidence>
<dbReference type="GO" id="GO:0008017">
    <property type="term" value="F:microtubule binding"/>
    <property type="evidence" value="ECO:0007669"/>
    <property type="project" value="InterPro"/>
</dbReference>
<dbReference type="PANTHER" id="PTHR10921">
    <property type="entry name" value="NUCLEAR DISTRIBUTION PROTEIN NUDE HOMOLOG 1"/>
    <property type="match status" value="1"/>
</dbReference>
<sequence>MAIVVFRSYANQEYTQSSNMSKGDGLQFSSKDAEIQYWKGLAEEYLQEIERIQKESDEFIVESQQLEKEYEATIEQNEKKIKDLSLANNKAQNEIDSLKIKLEQCNKENGNLETEITNLKKENSQMAQYIRDLEQKNDDLERSKRINEELIASIEGAFHSAIERNAMLESEVDEKELLKEKLQRFADETRDLKQELLVKDREHVPDNERVLNGYKSPIVDSNRLKENETQTTPVKHDFQATISPASRVMALNIVSDLIRKVGLSRWLCSKCGQIKCTTCGISSTQSVTLNSQLRV</sequence>
<reference evidence="10 11" key="1">
    <citation type="submission" date="2019-01" db="EMBL/GenBank/DDBJ databases">
        <authorList>
            <person name="Sayadi A."/>
        </authorList>
    </citation>
    <scope>NUCLEOTIDE SEQUENCE [LARGE SCALE GENOMIC DNA]</scope>
</reference>
<dbReference type="InterPro" id="IPR006964">
    <property type="entry name" value="NUDE_dom"/>
</dbReference>
<dbReference type="OrthoDB" id="5877028at2759"/>
<feature type="coiled-coil region" evidence="8">
    <location>
        <begin position="42"/>
        <end position="195"/>
    </location>
</feature>
<dbReference type="Pfam" id="PF04880">
    <property type="entry name" value="NUDE_C"/>
    <property type="match status" value="1"/>
</dbReference>
<dbReference type="GO" id="GO:0005813">
    <property type="term" value="C:centrosome"/>
    <property type="evidence" value="ECO:0007669"/>
    <property type="project" value="UniProtKB-SubCell"/>
</dbReference>
<dbReference type="EMBL" id="CAACVG010008801">
    <property type="protein sequence ID" value="VEN51121.1"/>
    <property type="molecule type" value="Genomic_DNA"/>
</dbReference>
<comment type="subcellular location">
    <subcellularLocation>
        <location evidence="2">Cytoplasm</location>
        <location evidence="2">Cytoskeleton</location>
        <location evidence="2">Microtubule organizing center</location>
        <location evidence="2">Centrosome</location>
    </subcellularLocation>
    <subcellularLocation>
        <location evidence="1">Cytoplasm</location>
        <location evidence="1">Cytoskeleton</location>
        <location evidence="1">Spindle</location>
    </subcellularLocation>
</comment>
<dbReference type="GO" id="GO:0000132">
    <property type="term" value="P:establishment of mitotic spindle orientation"/>
    <property type="evidence" value="ECO:0007669"/>
    <property type="project" value="TreeGrafter"/>
</dbReference>
<keyword evidence="5" id="KW-0493">Microtubule</keyword>
<dbReference type="AlphaFoldDB" id="A0A653CT68"/>
<protein>
    <recommendedName>
        <fullName evidence="9">NUDE domain-containing protein</fullName>
    </recommendedName>
</protein>
<accession>A0A653CT68</accession>
<keyword evidence="4" id="KW-0963">Cytoplasm</keyword>
<evidence type="ECO:0000256" key="7">
    <source>
        <dbReference type="ARBA" id="ARBA00023212"/>
    </source>
</evidence>
<evidence type="ECO:0000256" key="4">
    <source>
        <dbReference type="ARBA" id="ARBA00022490"/>
    </source>
</evidence>